<dbReference type="SUPFAM" id="SSF143456">
    <property type="entry name" value="VC0467-like"/>
    <property type="match status" value="1"/>
</dbReference>
<dbReference type="Pfam" id="PF02622">
    <property type="entry name" value="DUF179"/>
    <property type="match status" value="1"/>
</dbReference>
<dbReference type="InterPro" id="IPR003774">
    <property type="entry name" value="AlgH-like"/>
</dbReference>
<dbReference type="EMBL" id="JAVDYG010000001">
    <property type="protein sequence ID" value="MDR7364111.1"/>
    <property type="molecule type" value="Genomic_DNA"/>
</dbReference>
<dbReference type="RefSeq" id="WP_310305352.1">
    <property type="nucleotide sequence ID" value="NZ_BAAAPS010000005.1"/>
</dbReference>
<gene>
    <name evidence="3" type="ORF">J2S63_003664</name>
</gene>
<dbReference type="HAMAP" id="MF_00758">
    <property type="entry name" value="UPF0301"/>
    <property type="match status" value="1"/>
</dbReference>
<protein>
    <recommendedName>
        <fullName evidence="2">UPF0301 protein J2S63_003664</fullName>
    </recommendedName>
</protein>
<keyword evidence="4" id="KW-1185">Reference proteome</keyword>
<sequence>MEIPSFSTSSAAPATGRLLVATPELIDPNFRDSVVLLLDHNAEGTLGVILNRPTPILVASVLSGWSAAAEPPEVLFEGGPVDKDSALALAEVRESGGALGPLDAAATDPIGFRRLFGDVGIIDLDTPSEVLGPALHRLRVFAGYAGWSPGQLENEIEQDSWYVVDGVPEDVFVAHPARLRADVLRRQPGELAWVATRPEDAALN</sequence>
<name>A0ABU2C0E9_9ACTN</name>
<organism evidence="3 4">
    <name type="scientific">Nocardioides marmoribigeumensis</name>
    <dbReference type="NCBI Taxonomy" id="433649"/>
    <lineage>
        <taxon>Bacteria</taxon>
        <taxon>Bacillati</taxon>
        <taxon>Actinomycetota</taxon>
        <taxon>Actinomycetes</taxon>
        <taxon>Propionibacteriales</taxon>
        <taxon>Nocardioidaceae</taxon>
        <taxon>Nocardioides</taxon>
    </lineage>
</organism>
<comment type="similarity">
    <text evidence="1 2">Belongs to the UPF0301 (AlgH) family.</text>
</comment>
<dbReference type="Proteomes" id="UP001183648">
    <property type="component" value="Unassembled WGS sequence"/>
</dbReference>
<dbReference type="Gene3D" id="3.40.1740.10">
    <property type="entry name" value="VC0467-like"/>
    <property type="match status" value="1"/>
</dbReference>
<proteinExistence type="inferred from homology"/>
<dbReference type="PANTHER" id="PTHR30327">
    <property type="entry name" value="UNCHARACTERIZED PROTEIN YQGE"/>
    <property type="match status" value="1"/>
</dbReference>
<dbReference type="PANTHER" id="PTHR30327:SF1">
    <property type="entry name" value="UPF0301 PROTEIN YQGE"/>
    <property type="match status" value="1"/>
</dbReference>
<evidence type="ECO:0000313" key="4">
    <source>
        <dbReference type="Proteomes" id="UP001183648"/>
    </source>
</evidence>
<accession>A0ABU2C0E9</accession>
<comment type="caution">
    <text evidence="3">The sequence shown here is derived from an EMBL/GenBank/DDBJ whole genome shotgun (WGS) entry which is preliminary data.</text>
</comment>
<evidence type="ECO:0000256" key="1">
    <source>
        <dbReference type="ARBA" id="ARBA00009600"/>
    </source>
</evidence>
<evidence type="ECO:0000313" key="3">
    <source>
        <dbReference type="EMBL" id="MDR7364111.1"/>
    </source>
</evidence>
<dbReference type="NCBIfam" id="NF001270">
    <property type="entry name" value="PRK00228.2-2"/>
    <property type="match status" value="1"/>
</dbReference>
<evidence type="ECO:0000256" key="2">
    <source>
        <dbReference type="HAMAP-Rule" id="MF_00758"/>
    </source>
</evidence>
<reference evidence="3 4" key="1">
    <citation type="submission" date="2023-07" db="EMBL/GenBank/DDBJ databases">
        <title>Sequencing the genomes of 1000 actinobacteria strains.</title>
        <authorList>
            <person name="Klenk H.-P."/>
        </authorList>
    </citation>
    <scope>NUCLEOTIDE SEQUENCE [LARGE SCALE GENOMIC DNA]</scope>
    <source>
        <strain evidence="3 4">DSM 19426</strain>
    </source>
</reference>